<dbReference type="Gene3D" id="3.30.750.24">
    <property type="entry name" value="STAS domain"/>
    <property type="match status" value="1"/>
</dbReference>
<gene>
    <name evidence="2" type="ORF">GCM10009304_37550</name>
</gene>
<keyword evidence="3" id="KW-1185">Reference proteome</keyword>
<comment type="caution">
    <text evidence="2">The sequence shown here is derived from an EMBL/GenBank/DDBJ whole genome shotgun (WGS) entry which is preliminary data.</text>
</comment>
<dbReference type="InterPro" id="IPR058548">
    <property type="entry name" value="MlaB-like_STAS"/>
</dbReference>
<dbReference type="AlphaFoldDB" id="A0A917Q2F7"/>
<organism evidence="2 3">
    <name type="scientific">Pseudomonas matsuisoli</name>
    <dbReference type="NCBI Taxonomy" id="1515666"/>
    <lineage>
        <taxon>Bacteria</taxon>
        <taxon>Pseudomonadati</taxon>
        <taxon>Pseudomonadota</taxon>
        <taxon>Gammaproteobacteria</taxon>
        <taxon>Pseudomonadales</taxon>
        <taxon>Pseudomonadaceae</taxon>
        <taxon>Pseudomonas</taxon>
    </lineage>
</organism>
<proteinExistence type="predicted"/>
<reference evidence="2" key="1">
    <citation type="journal article" date="2014" name="Int. J. Syst. Evol. Microbiol.">
        <title>Complete genome sequence of Corynebacterium casei LMG S-19264T (=DSM 44701T), isolated from a smear-ripened cheese.</title>
        <authorList>
            <consortium name="US DOE Joint Genome Institute (JGI-PGF)"/>
            <person name="Walter F."/>
            <person name="Albersmeier A."/>
            <person name="Kalinowski J."/>
            <person name="Ruckert C."/>
        </authorList>
    </citation>
    <scope>NUCLEOTIDE SEQUENCE</scope>
    <source>
        <strain evidence="2">JCM 30078</strain>
    </source>
</reference>
<reference evidence="2" key="2">
    <citation type="submission" date="2020-09" db="EMBL/GenBank/DDBJ databases">
        <authorList>
            <person name="Sun Q."/>
            <person name="Ohkuma M."/>
        </authorList>
    </citation>
    <scope>NUCLEOTIDE SEQUENCE</scope>
    <source>
        <strain evidence="2">JCM 30078</strain>
    </source>
</reference>
<protein>
    <submittedName>
        <fullName evidence="2">Anti-sigma factor antagonist</fullName>
    </submittedName>
</protein>
<feature type="domain" description="STAS" evidence="1">
    <location>
        <begin position="2"/>
        <end position="102"/>
    </location>
</feature>
<dbReference type="InterPro" id="IPR002645">
    <property type="entry name" value="STAS_dom"/>
</dbReference>
<evidence type="ECO:0000313" key="2">
    <source>
        <dbReference type="EMBL" id="GGK07896.1"/>
    </source>
</evidence>
<dbReference type="Proteomes" id="UP000635983">
    <property type="component" value="Unassembled WGS sequence"/>
</dbReference>
<evidence type="ECO:0000313" key="3">
    <source>
        <dbReference type="Proteomes" id="UP000635983"/>
    </source>
</evidence>
<dbReference type="PROSITE" id="PS50801">
    <property type="entry name" value="STAS"/>
    <property type="match status" value="1"/>
</dbReference>
<dbReference type="RefSeq" id="WP_188985497.1">
    <property type="nucleotide sequence ID" value="NZ_BMPO01000010.1"/>
</dbReference>
<dbReference type="Pfam" id="PF13466">
    <property type="entry name" value="STAS_2"/>
    <property type="match status" value="1"/>
</dbReference>
<sequence length="102" mass="11196">MNEASIRQGEQTSTLVLAGVLDHRSGPRLREQGRELIRRAEGGELQLDCAGVERSNSVGLALLLAYLRDARQAGKSLYLSNLPRDLRQIAHVSGVSDFLPTR</sequence>
<dbReference type="SUPFAM" id="SSF52091">
    <property type="entry name" value="SpoIIaa-like"/>
    <property type="match status" value="1"/>
</dbReference>
<dbReference type="InterPro" id="IPR036513">
    <property type="entry name" value="STAS_dom_sf"/>
</dbReference>
<dbReference type="EMBL" id="BMPO01000010">
    <property type="protein sequence ID" value="GGK07896.1"/>
    <property type="molecule type" value="Genomic_DNA"/>
</dbReference>
<accession>A0A917Q2F7</accession>
<name>A0A917Q2F7_9PSED</name>
<evidence type="ECO:0000259" key="1">
    <source>
        <dbReference type="PROSITE" id="PS50801"/>
    </source>
</evidence>
<dbReference type="CDD" id="cd07043">
    <property type="entry name" value="STAS_anti-anti-sigma_factors"/>
    <property type="match status" value="1"/>
</dbReference>